<name>A0A5C8PDX6_9HYPH</name>
<keyword evidence="2 6" id="KW-0808">Transferase</keyword>
<sequence length="241" mass="26319">MRQAIGSFLFNVGFYLLSAVMAVAGLPVLALPARANAAYARMWIRATLALLRATCRLTHQVRGLENLPAGPCIVASKHQSTWETLAFNLVFHDSAFVLKRDLFYIPIVGWMMWRAGNIGIDRAAGPSALRSILRDARRAMDSGRPIIIFPEGTRTAIGADAPYQPGVAALYTQLKVPVVPVALNSGLFWGRRVFIKKAGRIDVLVLPPIAPGMARAAFMKTLHDRIEAATGQLAARQMTKE</sequence>
<feature type="transmembrane region" description="Helical" evidence="4">
    <location>
        <begin position="12"/>
        <end position="33"/>
    </location>
</feature>
<keyword evidence="4" id="KW-0472">Membrane</keyword>
<dbReference type="EMBL" id="VDUZ01000045">
    <property type="protein sequence ID" value="TXL71345.1"/>
    <property type="molecule type" value="Genomic_DNA"/>
</dbReference>
<organism evidence="6 7">
    <name type="scientific">Vineibacter terrae</name>
    <dbReference type="NCBI Taxonomy" id="2586908"/>
    <lineage>
        <taxon>Bacteria</taxon>
        <taxon>Pseudomonadati</taxon>
        <taxon>Pseudomonadota</taxon>
        <taxon>Alphaproteobacteria</taxon>
        <taxon>Hyphomicrobiales</taxon>
        <taxon>Vineibacter</taxon>
    </lineage>
</organism>
<keyword evidence="7" id="KW-1185">Reference proteome</keyword>
<keyword evidence="4" id="KW-0812">Transmembrane</keyword>
<keyword evidence="3 6" id="KW-0012">Acyltransferase</keyword>
<evidence type="ECO:0000259" key="5">
    <source>
        <dbReference type="SMART" id="SM00563"/>
    </source>
</evidence>
<dbReference type="PANTHER" id="PTHR10434:SF40">
    <property type="entry name" value="1-ACYL-SN-GLYCEROL-3-PHOSPHATE ACYLTRANSFERASE"/>
    <property type="match status" value="1"/>
</dbReference>
<dbReference type="CDD" id="cd07989">
    <property type="entry name" value="LPLAT_AGPAT-like"/>
    <property type="match status" value="1"/>
</dbReference>
<evidence type="ECO:0000313" key="7">
    <source>
        <dbReference type="Proteomes" id="UP000321638"/>
    </source>
</evidence>
<dbReference type="SMART" id="SM00563">
    <property type="entry name" value="PlsC"/>
    <property type="match status" value="1"/>
</dbReference>
<proteinExistence type="predicted"/>
<feature type="domain" description="Phospholipid/glycerol acyltransferase" evidence="5">
    <location>
        <begin position="72"/>
        <end position="186"/>
    </location>
</feature>
<accession>A0A5C8PDX6</accession>
<comment type="pathway">
    <text evidence="1">Lipid metabolism.</text>
</comment>
<dbReference type="OrthoDB" id="5290997at2"/>
<protein>
    <submittedName>
        <fullName evidence="6">1-acyl-sn-glycerol-3-phosphate acyltransferase</fullName>
    </submittedName>
</protein>
<dbReference type="GO" id="GO:0006654">
    <property type="term" value="P:phosphatidic acid biosynthetic process"/>
    <property type="evidence" value="ECO:0007669"/>
    <property type="project" value="TreeGrafter"/>
</dbReference>
<keyword evidence="4" id="KW-1133">Transmembrane helix</keyword>
<dbReference type="GO" id="GO:0003841">
    <property type="term" value="F:1-acylglycerol-3-phosphate O-acyltransferase activity"/>
    <property type="evidence" value="ECO:0007669"/>
    <property type="project" value="TreeGrafter"/>
</dbReference>
<evidence type="ECO:0000256" key="1">
    <source>
        <dbReference type="ARBA" id="ARBA00005189"/>
    </source>
</evidence>
<reference evidence="6 7" key="1">
    <citation type="submission" date="2019-06" db="EMBL/GenBank/DDBJ databases">
        <title>New taxonomy in bacterial strain CC-CFT640, isolated from vineyard.</title>
        <authorList>
            <person name="Lin S.-Y."/>
            <person name="Tsai C.-F."/>
            <person name="Young C.-C."/>
        </authorList>
    </citation>
    <scope>NUCLEOTIDE SEQUENCE [LARGE SCALE GENOMIC DNA]</scope>
    <source>
        <strain evidence="6 7">CC-CFT640</strain>
    </source>
</reference>
<dbReference type="Proteomes" id="UP000321638">
    <property type="component" value="Unassembled WGS sequence"/>
</dbReference>
<evidence type="ECO:0000256" key="3">
    <source>
        <dbReference type="ARBA" id="ARBA00023315"/>
    </source>
</evidence>
<evidence type="ECO:0000256" key="2">
    <source>
        <dbReference type="ARBA" id="ARBA00022679"/>
    </source>
</evidence>
<dbReference type="PANTHER" id="PTHR10434">
    <property type="entry name" value="1-ACYL-SN-GLYCEROL-3-PHOSPHATE ACYLTRANSFERASE"/>
    <property type="match status" value="1"/>
</dbReference>
<evidence type="ECO:0000256" key="4">
    <source>
        <dbReference type="SAM" id="Phobius"/>
    </source>
</evidence>
<dbReference type="Pfam" id="PF01553">
    <property type="entry name" value="Acyltransferase"/>
    <property type="match status" value="1"/>
</dbReference>
<comment type="caution">
    <text evidence="6">The sequence shown here is derived from an EMBL/GenBank/DDBJ whole genome shotgun (WGS) entry which is preliminary data.</text>
</comment>
<dbReference type="SUPFAM" id="SSF69593">
    <property type="entry name" value="Glycerol-3-phosphate (1)-acyltransferase"/>
    <property type="match status" value="1"/>
</dbReference>
<dbReference type="InterPro" id="IPR002123">
    <property type="entry name" value="Plipid/glycerol_acylTrfase"/>
</dbReference>
<dbReference type="AlphaFoldDB" id="A0A5C8PDX6"/>
<evidence type="ECO:0000313" key="6">
    <source>
        <dbReference type="EMBL" id="TXL71345.1"/>
    </source>
</evidence>
<gene>
    <name evidence="6" type="ORF">FHP25_30660</name>
</gene>